<dbReference type="InterPro" id="IPR013120">
    <property type="entry name" value="FAR_NAD-bd"/>
</dbReference>
<proteinExistence type="predicted"/>
<dbReference type="Gene3D" id="3.40.50.720">
    <property type="entry name" value="NAD(P)-binding Rossmann-like Domain"/>
    <property type="match status" value="1"/>
</dbReference>
<accession>A0ABT8IK02</accession>
<dbReference type="PANTHER" id="PTHR11011:SF45">
    <property type="entry name" value="FATTY ACYL-COA REDUCTASE CG8306-RELATED"/>
    <property type="match status" value="1"/>
</dbReference>
<organism evidence="2 3">
    <name type="scientific">Polycladomyces subterraneus</name>
    <dbReference type="NCBI Taxonomy" id="1016997"/>
    <lineage>
        <taxon>Bacteria</taxon>
        <taxon>Bacillati</taxon>
        <taxon>Bacillota</taxon>
        <taxon>Bacilli</taxon>
        <taxon>Bacillales</taxon>
        <taxon>Thermoactinomycetaceae</taxon>
        <taxon>Polycladomyces</taxon>
    </lineage>
</organism>
<gene>
    <name evidence="2" type="ORF">NWF35_04210</name>
</gene>
<reference evidence="2" key="1">
    <citation type="submission" date="2022-08" db="EMBL/GenBank/DDBJ databases">
        <title>Polycladomyces zharkentsis sp. nov., a novel thermophilic CMC and starch-degrading bacterium isolated from a geothermal spring in Kazakhstan.</title>
        <authorList>
            <person name="Mashzhan A."/>
            <person name="Kistaubaeva A."/>
            <person name="Javier-Lopez R."/>
            <person name="Birkeland N.-K."/>
        </authorList>
    </citation>
    <scope>NUCLEOTIDE SEQUENCE</scope>
    <source>
        <strain evidence="2">KSR 13</strain>
    </source>
</reference>
<sequence>MLNQKTYFITGFPGFIATKMIRKLLLQDSASRFELLVHPSQLNKAKAEIHLLENDFGAVDKFTVVPGDITLKNLGMNEATLQRLRETVTHVFHLAAIYDLAVPKDVAYQVNVVGTDNVNQWVLQLAKLQRYVYFSTAYVSGTRTGRILETELDCGQSFKNFYESTKFEAEVLVQKIRDKVPTTIIRPGIVMGDSKNGETVKFDGPYFIMRFLDKFAKWPIPYIGKGKALINLVPVDYVVDATCYLAHHPKGEGKVYHLTDPRPYHAKDAYQMICEALIGKKPSFTIPLSIVYGLLSIPAFRRWVMVEKETIDYLNLKAEYDCTQALKDLEGSGVVCPDFSEYIKIAVEFYKQHRHDPDKMILVDQRDKKKLGGKQLGYQGHHWDTVSASAKQHSRSI</sequence>
<dbReference type="CDD" id="cd05263">
    <property type="entry name" value="MupV_like_SDR_e"/>
    <property type="match status" value="1"/>
</dbReference>
<dbReference type="Proteomes" id="UP001174196">
    <property type="component" value="Unassembled WGS sequence"/>
</dbReference>
<protein>
    <submittedName>
        <fullName evidence="2">SDR family oxidoreductase</fullName>
    </submittedName>
</protein>
<keyword evidence="3" id="KW-1185">Reference proteome</keyword>
<feature type="domain" description="Thioester reductase (TE)" evidence="1">
    <location>
        <begin position="9"/>
        <end position="241"/>
    </location>
</feature>
<comment type="caution">
    <text evidence="2">The sequence shown here is derived from an EMBL/GenBank/DDBJ whole genome shotgun (WGS) entry which is preliminary data.</text>
</comment>
<dbReference type="RefSeq" id="WP_301237823.1">
    <property type="nucleotide sequence ID" value="NZ_JANRHH010000019.1"/>
</dbReference>
<evidence type="ECO:0000259" key="1">
    <source>
        <dbReference type="Pfam" id="PF07993"/>
    </source>
</evidence>
<evidence type="ECO:0000313" key="2">
    <source>
        <dbReference type="EMBL" id="MDN4593112.1"/>
    </source>
</evidence>
<dbReference type="InterPro" id="IPR026055">
    <property type="entry name" value="FAR"/>
</dbReference>
<dbReference type="PANTHER" id="PTHR11011">
    <property type="entry name" value="MALE STERILITY PROTEIN 2-RELATED"/>
    <property type="match status" value="1"/>
</dbReference>
<dbReference type="InterPro" id="IPR036291">
    <property type="entry name" value="NAD(P)-bd_dom_sf"/>
</dbReference>
<dbReference type="Pfam" id="PF07993">
    <property type="entry name" value="NAD_binding_4"/>
    <property type="match status" value="1"/>
</dbReference>
<name>A0ABT8IK02_9BACL</name>
<evidence type="ECO:0000313" key="3">
    <source>
        <dbReference type="Proteomes" id="UP001174196"/>
    </source>
</evidence>
<dbReference type="SUPFAM" id="SSF51735">
    <property type="entry name" value="NAD(P)-binding Rossmann-fold domains"/>
    <property type="match status" value="1"/>
</dbReference>
<dbReference type="EMBL" id="JANRHH010000019">
    <property type="protein sequence ID" value="MDN4593112.1"/>
    <property type="molecule type" value="Genomic_DNA"/>
</dbReference>